<evidence type="ECO:0000256" key="3">
    <source>
        <dbReference type="PIRSR" id="PIRSR015753-3"/>
    </source>
</evidence>
<dbReference type="InterPro" id="IPR047047">
    <property type="entry name" value="GST_Omega-like_C"/>
</dbReference>
<dbReference type="PIRSF" id="PIRSF015753">
    <property type="entry name" value="GST"/>
    <property type="match status" value="1"/>
</dbReference>
<name>A0AAD9NH70_RIDPI</name>
<dbReference type="Proteomes" id="UP001209878">
    <property type="component" value="Unassembled WGS sequence"/>
</dbReference>
<feature type="domain" description="GST N-terminal" evidence="4">
    <location>
        <begin position="85"/>
        <end position="180"/>
    </location>
</feature>
<evidence type="ECO:0000256" key="1">
    <source>
        <dbReference type="PIRSR" id="PIRSR015753-1"/>
    </source>
</evidence>
<dbReference type="SFLD" id="SFLDS00019">
    <property type="entry name" value="Glutathione_Transferase_(cytos"/>
    <property type="match status" value="1"/>
</dbReference>
<evidence type="ECO:0000313" key="6">
    <source>
        <dbReference type="Proteomes" id="UP001209878"/>
    </source>
</evidence>
<dbReference type="SUPFAM" id="SSF52833">
    <property type="entry name" value="Thioredoxin-like"/>
    <property type="match status" value="1"/>
</dbReference>
<dbReference type="Pfam" id="PF13410">
    <property type="entry name" value="GST_C_2"/>
    <property type="match status" value="1"/>
</dbReference>
<dbReference type="Pfam" id="PF13409">
    <property type="entry name" value="GST_N_2"/>
    <property type="match status" value="1"/>
</dbReference>
<dbReference type="InterPro" id="IPR016639">
    <property type="entry name" value="GST_Omega/GSH"/>
</dbReference>
<sequence length="350" mass="39750">MLSSLSRSLVLCQTQRLSTEAVKALLCGGQTVLTSVAGGRRYYAAEAKPKKASPIASDGFNGRVAEDSEFKPEPGRYHLYVALGCPWAHRTLIMRKLKGLEDAVSLNVVDWVLTPEGWKFNAEKPDCTQDTINGKEGMADIYRMVEPDYKGAFTVPVLWDKKGSTIVSNSSKDIMHMLNSSFNAFCASPEQRDLDYYPEHLRDEIDELTGDIQPDLSQGVYKATRAVTQATYDRAIKKVFATMDMADNILSEKRYLTGDQLTTIDIGLYTTLIRFDKVYNALFWCNKKRVTDYKYLWPYLRELYQMPALRETTNFHHITHFYYESPKFNKNGLVAVGPDIDFDEPHGRGQ</sequence>
<reference evidence="5" key="1">
    <citation type="journal article" date="2023" name="Mol. Biol. Evol.">
        <title>Third-Generation Sequencing Reveals the Adaptive Role of the Epigenome in Three Deep-Sea Polychaetes.</title>
        <authorList>
            <person name="Perez M."/>
            <person name="Aroh O."/>
            <person name="Sun Y."/>
            <person name="Lan Y."/>
            <person name="Juniper S.K."/>
            <person name="Young C.R."/>
            <person name="Angers B."/>
            <person name="Qian P.Y."/>
        </authorList>
    </citation>
    <scope>NUCLEOTIDE SEQUENCE</scope>
    <source>
        <strain evidence="5">R07B-5</strain>
    </source>
</reference>
<proteinExistence type="predicted"/>
<keyword evidence="6" id="KW-1185">Reference proteome</keyword>
<dbReference type="InterPro" id="IPR036249">
    <property type="entry name" value="Thioredoxin-like_sf"/>
</dbReference>
<dbReference type="CDD" id="cd03190">
    <property type="entry name" value="GST_C_Omega_like"/>
    <property type="match status" value="1"/>
</dbReference>
<accession>A0AAD9NH70</accession>
<dbReference type="AlphaFoldDB" id="A0AAD9NH70"/>
<comment type="caution">
    <text evidence="5">The sequence shown here is derived from an EMBL/GenBank/DDBJ whole genome shotgun (WGS) entry which is preliminary data.</text>
</comment>
<dbReference type="SUPFAM" id="SSF47616">
    <property type="entry name" value="GST C-terminal domain-like"/>
    <property type="match status" value="1"/>
</dbReference>
<dbReference type="PANTHER" id="PTHR32419">
    <property type="entry name" value="GLUTATHIONYL-HYDROQUINONE REDUCTASE"/>
    <property type="match status" value="1"/>
</dbReference>
<protein>
    <recommendedName>
        <fullName evidence="4">GST N-terminal domain-containing protein</fullName>
    </recommendedName>
</protein>
<feature type="binding site" evidence="2">
    <location>
        <position position="118"/>
    </location>
    <ligand>
        <name>glutathione</name>
        <dbReference type="ChEBI" id="CHEBI:57925"/>
    </ligand>
</feature>
<dbReference type="SFLD" id="SFLDG01206">
    <property type="entry name" value="Xi.1"/>
    <property type="match status" value="1"/>
</dbReference>
<dbReference type="InterPro" id="IPR040079">
    <property type="entry name" value="Glutathione_S-Trfase"/>
</dbReference>
<evidence type="ECO:0000256" key="2">
    <source>
        <dbReference type="PIRSR" id="PIRSR015753-2"/>
    </source>
</evidence>
<dbReference type="Gene3D" id="1.20.1050.10">
    <property type="match status" value="1"/>
</dbReference>
<feature type="site" description="Lowers pKa of active site Cys" evidence="3">
    <location>
        <position position="279"/>
    </location>
</feature>
<dbReference type="EMBL" id="JAODUO010001169">
    <property type="protein sequence ID" value="KAK2169930.1"/>
    <property type="molecule type" value="Genomic_DNA"/>
</dbReference>
<dbReference type="Gene3D" id="3.40.30.10">
    <property type="entry name" value="Glutaredoxin"/>
    <property type="match status" value="1"/>
</dbReference>
<gene>
    <name evidence="5" type="ORF">NP493_1171g00009</name>
</gene>
<feature type="active site" description="Nucleophile" evidence="1">
    <location>
        <position position="85"/>
    </location>
</feature>
<evidence type="ECO:0000313" key="5">
    <source>
        <dbReference type="EMBL" id="KAK2169930.1"/>
    </source>
</evidence>
<dbReference type="SFLD" id="SFLDG01148">
    <property type="entry name" value="Xi_(cytGST)"/>
    <property type="match status" value="1"/>
</dbReference>
<dbReference type="PANTHER" id="PTHR32419:SF6">
    <property type="entry name" value="GLUTATHIONE S-TRANSFERASE OMEGA-LIKE 1-RELATED"/>
    <property type="match status" value="1"/>
</dbReference>
<organism evidence="5 6">
    <name type="scientific">Ridgeia piscesae</name>
    <name type="common">Tubeworm</name>
    <dbReference type="NCBI Taxonomy" id="27915"/>
    <lineage>
        <taxon>Eukaryota</taxon>
        <taxon>Metazoa</taxon>
        <taxon>Spiralia</taxon>
        <taxon>Lophotrochozoa</taxon>
        <taxon>Annelida</taxon>
        <taxon>Polychaeta</taxon>
        <taxon>Sedentaria</taxon>
        <taxon>Canalipalpata</taxon>
        <taxon>Sabellida</taxon>
        <taxon>Siboglinidae</taxon>
        <taxon>Ridgeia</taxon>
    </lineage>
</organism>
<evidence type="ECO:0000259" key="4">
    <source>
        <dbReference type="Pfam" id="PF13409"/>
    </source>
</evidence>
<feature type="active site" description="Proton donor/acceptor" evidence="1">
    <location>
        <position position="221"/>
    </location>
</feature>
<dbReference type="GO" id="GO:0005737">
    <property type="term" value="C:cytoplasm"/>
    <property type="evidence" value="ECO:0007669"/>
    <property type="project" value="TreeGrafter"/>
</dbReference>
<dbReference type="GO" id="GO:0004364">
    <property type="term" value="F:glutathione transferase activity"/>
    <property type="evidence" value="ECO:0007669"/>
    <property type="project" value="InterPro"/>
</dbReference>
<dbReference type="InterPro" id="IPR004045">
    <property type="entry name" value="Glutathione_S-Trfase_N"/>
</dbReference>
<dbReference type="InterPro" id="IPR036282">
    <property type="entry name" value="Glutathione-S-Trfase_C_sf"/>
</dbReference>
<feature type="site" description="Lowers pKa of active site Cys" evidence="3">
    <location>
        <position position="322"/>
    </location>
</feature>